<evidence type="ECO:0000313" key="2">
    <source>
        <dbReference type="Proteomes" id="UP001177260"/>
    </source>
</evidence>
<gene>
    <name evidence="1" type="ORF">N8T08_007354</name>
</gene>
<evidence type="ECO:0000313" key="1">
    <source>
        <dbReference type="EMBL" id="KAK1142723.1"/>
    </source>
</evidence>
<sequence length="435" mass="50517">MTSRSHGQGSSRKLPLSTNKVLTLPSVEEQHPTAVPTRLQRLFPESNRESAEPESLPAEVFSAPISGVDGRSPTTPPIEAYMDGALNYPATSTSKLKLNPHEQNALPDDTDELVQQLLNGMEAQNRMHDELARLDRQLDQQALAHSFLRATKNLDQKQPCKAREWVKHAEEITERLRDTENQARCLYWLGRIDWYEGHETDAYFHFSEAAKKLARGCDEMRRIPTYLEWLRPGGEKNKRRNTLARHGFHPPHETQSTRVSRKKVPASSAVPHSMEYNRYSRPGLKRKREHMEPDVALALDLPRKTGNQNRREPRSRAVMTFESDRHVHPGDKVDGDPPRLHHLAYDFSWKRPQQLPHHPPSKDVFDFCRYPKGRASRFRSHKIFTKQPWEDKVPKRTTRRTRTDGKTDLTMRMLTEELNPTQYQALRYGRRTRRS</sequence>
<organism evidence="1 2">
    <name type="scientific">Aspergillus melleus</name>
    <dbReference type="NCBI Taxonomy" id="138277"/>
    <lineage>
        <taxon>Eukaryota</taxon>
        <taxon>Fungi</taxon>
        <taxon>Dikarya</taxon>
        <taxon>Ascomycota</taxon>
        <taxon>Pezizomycotina</taxon>
        <taxon>Eurotiomycetes</taxon>
        <taxon>Eurotiomycetidae</taxon>
        <taxon>Eurotiales</taxon>
        <taxon>Aspergillaceae</taxon>
        <taxon>Aspergillus</taxon>
        <taxon>Aspergillus subgen. Circumdati</taxon>
    </lineage>
</organism>
<protein>
    <submittedName>
        <fullName evidence="1">Uncharacterized protein</fullName>
    </submittedName>
</protein>
<dbReference type="EMBL" id="JAOPJF010000047">
    <property type="protein sequence ID" value="KAK1142723.1"/>
    <property type="molecule type" value="Genomic_DNA"/>
</dbReference>
<comment type="caution">
    <text evidence="1">The sequence shown here is derived from an EMBL/GenBank/DDBJ whole genome shotgun (WGS) entry which is preliminary data.</text>
</comment>
<accession>A0ACC3AY23</accession>
<proteinExistence type="predicted"/>
<reference evidence="1 2" key="1">
    <citation type="journal article" date="2023" name="ACS Omega">
        <title>Identification of the Neoaspergillic Acid Biosynthesis Gene Cluster by Establishing an In Vitro CRISPR-Ribonucleoprotein Genetic System in Aspergillus melleus.</title>
        <authorList>
            <person name="Yuan B."/>
            <person name="Grau M.F."/>
            <person name="Murata R.M."/>
            <person name="Torok T."/>
            <person name="Venkateswaran K."/>
            <person name="Stajich J.E."/>
            <person name="Wang C.C.C."/>
        </authorList>
    </citation>
    <scope>NUCLEOTIDE SEQUENCE [LARGE SCALE GENOMIC DNA]</scope>
    <source>
        <strain evidence="1 2">IMV 1140</strain>
    </source>
</reference>
<keyword evidence="2" id="KW-1185">Reference proteome</keyword>
<dbReference type="Proteomes" id="UP001177260">
    <property type="component" value="Unassembled WGS sequence"/>
</dbReference>
<name>A0ACC3AY23_9EURO</name>